<gene>
    <name evidence="2" type="ORF">B7463_g684</name>
</gene>
<feature type="compositionally biased region" description="Basic and acidic residues" evidence="1">
    <location>
        <begin position="47"/>
        <end position="64"/>
    </location>
</feature>
<protein>
    <submittedName>
        <fullName evidence="2">Uncharacterized protein</fullName>
    </submittedName>
</protein>
<evidence type="ECO:0000256" key="1">
    <source>
        <dbReference type="SAM" id="MobiDB-lite"/>
    </source>
</evidence>
<organism evidence="2 3">
    <name type="scientific">Scytalidium lignicola</name>
    <name type="common">Hyphomycete</name>
    <dbReference type="NCBI Taxonomy" id="5539"/>
    <lineage>
        <taxon>Eukaryota</taxon>
        <taxon>Fungi</taxon>
        <taxon>Dikarya</taxon>
        <taxon>Ascomycota</taxon>
        <taxon>Pezizomycotina</taxon>
        <taxon>Leotiomycetes</taxon>
        <taxon>Leotiomycetes incertae sedis</taxon>
        <taxon>Scytalidium</taxon>
    </lineage>
</organism>
<dbReference type="Proteomes" id="UP000258309">
    <property type="component" value="Unassembled WGS sequence"/>
</dbReference>
<name>A0A3E2HRG4_SCYLI</name>
<evidence type="ECO:0000313" key="2">
    <source>
        <dbReference type="EMBL" id="RFU35611.1"/>
    </source>
</evidence>
<feature type="region of interest" description="Disordered" evidence="1">
    <location>
        <begin position="1"/>
        <end position="78"/>
    </location>
</feature>
<feature type="non-terminal residue" evidence="2">
    <location>
        <position position="165"/>
    </location>
</feature>
<reference evidence="2 3" key="1">
    <citation type="submission" date="2018-05" db="EMBL/GenBank/DDBJ databases">
        <title>Draft genome sequence of Scytalidium lignicola DSM 105466, a ubiquitous saprotrophic fungus.</title>
        <authorList>
            <person name="Buettner E."/>
            <person name="Gebauer A.M."/>
            <person name="Hofrichter M."/>
            <person name="Liers C."/>
            <person name="Kellner H."/>
        </authorList>
    </citation>
    <scope>NUCLEOTIDE SEQUENCE [LARGE SCALE GENOMIC DNA]</scope>
    <source>
        <strain evidence="2 3">DSM 105466</strain>
    </source>
</reference>
<feature type="compositionally biased region" description="Basic and acidic residues" evidence="1">
    <location>
        <begin position="31"/>
        <end position="40"/>
    </location>
</feature>
<dbReference type="AlphaFoldDB" id="A0A3E2HRG4"/>
<sequence length="165" mass="18682">MKEIADITIKNTTDVSPASRVKTMTIPSFNRDPHSYHRDYTYNNPYRRNEEHPGKPMDFPDTHNHYRSGLGPDRHNSSRFQFIPELIEVEDDSTENMPPDNSNNIAIYQPVSLTAEATPEQLKIKHESTENVPEDESSNKTLEPALPILDAVSESPVPADITPDL</sequence>
<comment type="caution">
    <text evidence="2">The sequence shown here is derived from an EMBL/GenBank/DDBJ whole genome shotgun (WGS) entry which is preliminary data.</text>
</comment>
<accession>A0A3E2HRG4</accession>
<keyword evidence="3" id="KW-1185">Reference proteome</keyword>
<feature type="non-terminal residue" evidence="2">
    <location>
        <position position="1"/>
    </location>
</feature>
<feature type="region of interest" description="Disordered" evidence="1">
    <location>
        <begin position="118"/>
        <end position="165"/>
    </location>
</feature>
<dbReference type="EMBL" id="NCSJ02000006">
    <property type="protein sequence ID" value="RFU35611.1"/>
    <property type="molecule type" value="Genomic_DNA"/>
</dbReference>
<proteinExistence type="predicted"/>
<evidence type="ECO:0000313" key="3">
    <source>
        <dbReference type="Proteomes" id="UP000258309"/>
    </source>
</evidence>